<dbReference type="GO" id="GO:0055085">
    <property type="term" value="P:transmembrane transport"/>
    <property type="evidence" value="ECO:0007669"/>
    <property type="project" value="InterPro"/>
</dbReference>
<evidence type="ECO:0000256" key="6">
    <source>
        <dbReference type="SAM" id="Phobius"/>
    </source>
</evidence>
<keyword evidence="9" id="KW-1185">Reference proteome</keyword>
<accession>J1HKH4</accession>
<keyword evidence="2 6" id="KW-0812">Transmembrane</keyword>
<dbReference type="Pfam" id="PF00924">
    <property type="entry name" value="MS_channel_2nd"/>
    <property type="match status" value="1"/>
</dbReference>
<dbReference type="SUPFAM" id="SSF50182">
    <property type="entry name" value="Sm-like ribonucleoproteins"/>
    <property type="match status" value="1"/>
</dbReference>
<feature type="compositionally biased region" description="Basic and acidic residues" evidence="5">
    <location>
        <begin position="429"/>
        <end position="438"/>
    </location>
</feature>
<dbReference type="GO" id="GO:0016020">
    <property type="term" value="C:membrane"/>
    <property type="evidence" value="ECO:0007669"/>
    <property type="project" value="UniProtKB-SubCell"/>
</dbReference>
<evidence type="ECO:0000313" key="8">
    <source>
        <dbReference type="EMBL" id="EJF46450.1"/>
    </source>
</evidence>
<dbReference type="Proteomes" id="UP000004578">
    <property type="component" value="Unassembled WGS sequence"/>
</dbReference>
<evidence type="ECO:0000256" key="4">
    <source>
        <dbReference type="ARBA" id="ARBA00023136"/>
    </source>
</evidence>
<proteinExistence type="predicted"/>
<feature type="transmembrane region" description="Helical" evidence="6">
    <location>
        <begin position="135"/>
        <end position="156"/>
    </location>
</feature>
<name>J1HKH4_9ACTO</name>
<gene>
    <name evidence="8" type="ORF">HMPREF1317_2316</name>
</gene>
<evidence type="ECO:0000256" key="1">
    <source>
        <dbReference type="ARBA" id="ARBA00004370"/>
    </source>
</evidence>
<protein>
    <submittedName>
        <fullName evidence="8">Transporter, small conductance mechanosensitive ion channel MscS family protein</fullName>
    </submittedName>
</protein>
<evidence type="ECO:0000259" key="7">
    <source>
        <dbReference type="Pfam" id="PF00924"/>
    </source>
</evidence>
<evidence type="ECO:0000313" key="9">
    <source>
        <dbReference type="Proteomes" id="UP000004578"/>
    </source>
</evidence>
<feature type="transmembrane region" description="Helical" evidence="6">
    <location>
        <begin position="53"/>
        <end position="71"/>
    </location>
</feature>
<comment type="caution">
    <text evidence="8">The sequence shown here is derived from an EMBL/GenBank/DDBJ whole genome shotgun (WGS) entry which is preliminary data.</text>
</comment>
<feature type="domain" description="Mechanosensitive ion channel MscS" evidence="7">
    <location>
        <begin position="184"/>
        <end position="252"/>
    </location>
</feature>
<reference evidence="8 9" key="1">
    <citation type="submission" date="2012-05" db="EMBL/GenBank/DDBJ databases">
        <authorList>
            <person name="Harkins D.M."/>
            <person name="Madupu R."/>
            <person name="Durkin A.S."/>
            <person name="Torralba M."/>
            <person name="Methe B."/>
            <person name="Sutton G.G."/>
            <person name="Nelson K.E."/>
        </authorList>
    </citation>
    <scope>NUCLEOTIDE SEQUENCE [LARGE SCALE GENOMIC DNA]</scope>
    <source>
        <strain evidence="8 9">F0490</strain>
    </source>
</reference>
<evidence type="ECO:0000256" key="2">
    <source>
        <dbReference type="ARBA" id="ARBA00022692"/>
    </source>
</evidence>
<feature type="non-terminal residue" evidence="8">
    <location>
        <position position="493"/>
    </location>
</feature>
<keyword evidence="3 6" id="KW-1133">Transmembrane helix</keyword>
<dbReference type="PANTHER" id="PTHR30566:SF25">
    <property type="entry name" value="INNER MEMBRANE PROTEIN"/>
    <property type="match status" value="1"/>
</dbReference>
<evidence type="ECO:0000256" key="3">
    <source>
        <dbReference type="ARBA" id="ARBA00022989"/>
    </source>
</evidence>
<dbReference type="InterPro" id="IPR010920">
    <property type="entry name" value="LSM_dom_sf"/>
</dbReference>
<comment type="subcellular location">
    <subcellularLocation>
        <location evidence="1">Membrane</location>
    </subcellularLocation>
</comment>
<dbReference type="AlphaFoldDB" id="J1HKH4"/>
<feature type="region of interest" description="Disordered" evidence="5">
    <location>
        <begin position="428"/>
        <end position="450"/>
    </location>
</feature>
<dbReference type="EMBL" id="AKFS01000134">
    <property type="protein sequence ID" value="EJF46450.1"/>
    <property type="molecule type" value="Genomic_DNA"/>
</dbReference>
<evidence type="ECO:0000256" key="5">
    <source>
        <dbReference type="SAM" id="MobiDB-lite"/>
    </source>
</evidence>
<dbReference type="Gene3D" id="1.10.287.1260">
    <property type="match status" value="1"/>
</dbReference>
<keyword evidence="4 6" id="KW-0472">Membrane</keyword>
<feature type="transmembrane region" description="Helical" evidence="6">
    <location>
        <begin position="91"/>
        <end position="111"/>
    </location>
</feature>
<dbReference type="PANTHER" id="PTHR30566">
    <property type="entry name" value="YNAI-RELATED MECHANOSENSITIVE ION CHANNEL"/>
    <property type="match status" value="1"/>
</dbReference>
<dbReference type="InterPro" id="IPR023408">
    <property type="entry name" value="MscS_beta-dom_sf"/>
</dbReference>
<dbReference type="InterPro" id="IPR006685">
    <property type="entry name" value="MscS_channel_2nd"/>
</dbReference>
<organism evidence="8 9">
    <name type="scientific">Schaalia georgiae F0490</name>
    <dbReference type="NCBI Taxonomy" id="1125717"/>
    <lineage>
        <taxon>Bacteria</taxon>
        <taxon>Bacillati</taxon>
        <taxon>Actinomycetota</taxon>
        <taxon>Actinomycetes</taxon>
        <taxon>Actinomycetales</taxon>
        <taxon>Actinomycetaceae</taxon>
        <taxon>Schaalia</taxon>
    </lineage>
</organism>
<feature type="transmembrane region" description="Helical" evidence="6">
    <location>
        <begin position="12"/>
        <end position="33"/>
    </location>
</feature>
<dbReference type="Gene3D" id="2.30.30.60">
    <property type="match status" value="1"/>
</dbReference>
<dbReference type="RefSeq" id="WP_005869518.1">
    <property type="nucleotide sequence ID" value="NZ_AKFS01000134.1"/>
</dbReference>
<sequence length="493" mass="52406">MVTHALDIASLLLGSAVGAFIGLVIAVLVHAVARGALAKSAIASALLARTRTASYGSFLTWGGWIGLQVTLSNIDLTDWSNGTTVSVMSHLLLIAALACLTWVGYSAAWVVEDAAKLRQKQDKGRSRRFETQAQVIRRLMQVVISVVGLCAILGTFEAARQAMTTILASAGLVSVIAGLAAQQTLGNVFAGVLLAFTDAIRVGDVVVAGQKGETGSVEEITLSYVVVRVWDERRLITPCTYFTSTPFENWTRRAAAQLGTVELKLDWSAPVNLIRRKVEALLTRTDLWDGRTWTVQVTDSDQDTVTVRVLVSAKNSGTLSDLRTYLREHLIAWIVAEHPAARPARRFEPLRTVTVTHDPTGERAASLAEELAGIVGNGATGAGAALVAPPAPSDAPAPGSDASKTPTDAAHAARMVAARRKHKLARRRAMAERQRELAHGGPSQGEETQVMSDTAVGRVLSEGRVGVRPKSTDGPATAVHGIDRTRIMEAVGG</sequence>